<dbReference type="InterPro" id="IPR003797">
    <property type="entry name" value="DegV"/>
</dbReference>
<gene>
    <name evidence="3" type="ORF">GCM10007140_08430</name>
</gene>
<dbReference type="Gene3D" id="3.30.1180.10">
    <property type="match status" value="1"/>
</dbReference>
<dbReference type="Pfam" id="PF02645">
    <property type="entry name" value="DegV"/>
    <property type="match status" value="1"/>
</dbReference>
<proteinExistence type="predicted"/>
<dbReference type="SUPFAM" id="SSF82549">
    <property type="entry name" value="DAK1/DegV-like"/>
    <property type="match status" value="1"/>
</dbReference>
<evidence type="ECO:0000313" key="4">
    <source>
        <dbReference type="Proteomes" id="UP000605259"/>
    </source>
</evidence>
<dbReference type="RefSeq" id="WP_188387170.1">
    <property type="nucleotide sequence ID" value="NZ_BMFK01000001.1"/>
</dbReference>
<dbReference type="EMBL" id="BMFK01000001">
    <property type="protein sequence ID" value="GGE60443.1"/>
    <property type="molecule type" value="Genomic_DNA"/>
</dbReference>
<evidence type="ECO:0008006" key="5">
    <source>
        <dbReference type="Google" id="ProtNLM"/>
    </source>
</evidence>
<dbReference type="PROSITE" id="PS51482">
    <property type="entry name" value="DEGV"/>
    <property type="match status" value="1"/>
</dbReference>
<protein>
    <recommendedName>
        <fullName evidence="5">DegV family protein</fullName>
    </recommendedName>
</protein>
<dbReference type="AlphaFoldDB" id="A0A917AMT5"/>
<dbReference type="InterPro" id="IPR050270">
    <property type="entry name" value="DegV_domain_contain"/>
</dbReference>
<comment type="caution">
    <text evidence="3">The sequence shown here is derived from an EMBL/GenBank/DDBJ whole genome shotgun (WGS) entry which is preliminary data.</text>
</comment>
<dbReference type="GO" id="GO:0008289">
    <property type="term" value="F:lipid binding"/>
    <property type="evidence" value="ECO:0007669"/>
    <property type="project" value="UniProtKB-KW"/>
</dbReference>
<dbReference type="Gene3D" id="3.40.50.10170">
    <property type="match status" value="1"/>
</dbReference>
<keyword evidence="4" id="KW-1185">Reference proteome</keyword>
<dbReference type="PANTHER" id="PTHR33434">
    <property type="entry name" value="DEGV DOMAIN-CONTAINING PROTEIN DR_1986-RELATED"/>
    <property type="match status" value="1"/>
</dbReference>
<name>A0A917AMT5_9BACI</name>
<organism evidence="3 4">
    <name type="scientific">Priestia taiwanensis</name>
    <dbReference type="NCBI Taxonomy" id="1347902"/>
    <lineage>
        <taxon>Bacteria</taxon>
        <taxon>Bacillati</taxon>
        <taxon>Bacillota</taxon>
        <taxon>Bacilli</taxon>
        <taxon>Bacillales</taxon>
        <taxon>Bacillaceae</taxon>
        <taxon>Priestia</taxon>
    </lineage>
</organism>
<accession>A0A917AMT5</accession>
<dbReference type="PANTHER" id="PTHR33434:SF3">
    <property type="entry name" value="DEGV DOMAIN-CONTAINING PROTEIN YITS"/>
    <property type="match status" value="1"/>
</dbReference>
<dbReference type="InterPro" id="IPR043168">
    <property type="entry name" value="DegV_C"/>
</dbReference>
<evidence type="ECO:0000256" key="1">
    <source>
        <dbReference type="ARBA" id="ARBA00003238"/>
    </source>
</evidence>
<keyword evidence="2" id="KW-0446">Lipid-binding</keyword>
<evidence type="ECO:0000313" key="3">
    <source>
        <dbReference type="EMBL" id="GGE60443.1"/>
    </source>
</evidence>
<dbReference type="Proteomes" id="UP000605259">
    <property type="component" value="Unassembled WGS sequence"/>
</dbReference>
<dbReference type="NCBIfam" id="TIGR00762">
    <property type="entry name" value="DegV"/>
    <property type="match status" value="1"/>
</dbReference>
<evidence type="ECO:0000256" key="2">
    <source>
        <dbReference type="ARBA" id="ARBA00023121"/>
    </source>
</evidence>
<reference evidence="3" key="1">
    <citation type="journal article" date="2014" name="Int. J. Syst. Evol. Microbiol.">
        <title>Complete genome sequence of Corynebacterium casei LMG S-19264T (=DSM 44701T), isolated from a smear-ripened cheese.</title>
        <authorList>
            <consortium name="US DOE Joint Genome Institute (JGI-PGF)"/>
            <person name="Walter F."/>
            <person name="Albersmeier A."/>
            <person name="Kalinowski J."/>
            <person name="Ruckert C."/>
        </authorList>
    </citation>
    <scope>NUCLEOTIDE SEQUENCE</scope>
    <source>
        <strain evidence="3">CGMCC 1.12698</strain>
    </source>
</reference>
<comment type="function">
    <text evidence="1">May bind long-chain fatty acids, such as palmitate, and may play a role in lipid transport or fatty acid metabolism.</text>
</comment>
<reference evidence="3" key="2">
    <citation type="submission" date="2020-09" db="EMBL/GenBank/DDBJ databases">
        <authorList>
            <person name="Sun Q."/>
            <person name="Zhou Y."/>
        </authorList>
    </citation>
    <scope>NUCLEOTIDE SEQUENCE</scope>
    <source>
        <strain evidence="3">CGMCC 1.12698</strain>
    </source>
</reference>
<sequence length="288" mass="31828">MKVKIITDSAADLPKELIQQYDIDIIPIRVYDENEMEYEDGVSLQPKELFDEMRAGKAYKTSLPSYQAVYETFVNNAKTNTPCIYVAFSSELSGTYQSSLLIKDEVKDKYPDFDIEIIDAKCASLGQGLVVLKAAERAAEGTTKEELTAYVRSLANHMEHIFTVDDLQYLVRGGRVSKVAGFIGGLLNIKPILHVEEGKLVPIEKIRGSKKVLKRMLELIAERGENLQDQTIGITHGDDEEAALALKALLEERFGCQSFIIHSIGAAIGAHAGPGTLTVFFLNKTGIE</sequence>